<dbReference type="Proteomes" id="UP000027002">
    <property type="component" value="Chromosome 6"/>
</dbReference>
<dbReference type="KEGG" id="uvi:66068133"/>
<sequence length="117" mass="13309">MAKAGWHEGTRHDRILVDMAEDCQKVSCMHVAGIERGSVYLPWWWLRAGNVRASPMLINSMRVCKSAVFRVASMLQPEWRGMSCLLVCRLQLHHAVGDAGCMLDLLLLTETWTKGRR</sequence>
<keyword evidence="2" id="KW-1185">Reference proteome</keyword>
<evidence type="ECO:0000313" key="1">
    <source>
        <dbReference type="EMBL" id="QUC23115.1"/>
    </source>
</evidence>
<organism evidence="1 2">
    <name type="scientific">Ustilaginoidea virens</name>
    <name type="common">Rice false smut fungus</name>
    <name type="synonym">Villosiclava virens</name>
    <dbReference type="NCBI Taxonomy" id="1159556"/>
    <lineage>
        <taxon>Eukaryota</taxon>
        <taxon>Fungi</taxon>
        <taxon>Dikarya</taxon>
        <taxon>Ascomycota</taxon>
        <taxon>Pezizomycotina</taxon>
        <taxon>Sordariomycetes</taxon>
        <taxon>Hypocreomycetidae</taxon>
        <taxon>Hypocreales</taxon>
        <taxon>Clavicipitaceae</taxon>
        <taxon>Ustilaginoidea</taxon>
    </lineage>
</organism>
<proteinExistence type="predicted"/>
<name>A0A8E5HXB4_USTVR</name>
<dbReference type="EMBL" id="CP072758">
    <property type="protein sequence ID" value="QUC23115.1"/>
    <property type="molecule type" value="Genomic_DNA"/>
</dbReference>
<dbReference type="RefSeq" id="XP_043000788.1">
    <property type="nucleotide sequence ID" value="XM_043144853.1"/>
</dbReference>
<gene>
    <name evidence="1" type="ORF">UV8b_07356</name>
</gene>
<dbReference type="AlphaFoldDB" id="A0A8E5HXB4"/>
<reference evidence="1" key="1">
    <citation type="submission" date="2020-03" db="EMBL/GenBank/DDBJ databases">
        <title>A mixture of massive structural variations and highly conserved coding sequences in Ustilaginoidea virens genome.</title>
        <authorList>
            <person name="Zhang K."/>
            <person name="Zhao Z."/>
            <person name="Zhang Z."/>
            <person name="Li Y."/>
            <person name="Hsiang T."/>
            <person name="Sun W."/>
        </authorList>
    </citation>
    <scope>NUCLEOTIDE SEQUENCE</scope>
    <source>
        <strain evidence="1">UV-8b</strain>
    </source>
</reference>
<dbReference type="GeneID" id="66068133"/>
<protein>
    <submittedName>
        <fullName evidence="1">Uncharacterized protein</fullName>
    </submittedName>
</protein>
<evidence type="ECO:0000313" key="2">
    <source>
        <dbReference type="Proteomes" id="UP000027002"/>
    </source>
</evidence>
<accession>A0A8E5HXB4</accession>